<organism evidence="4 5">
    <name type="scientific">Tilletia horrida</name>
    <dbReference type="NCBI Taxonomy" id="155126"/>
    <lineage>
        <taxon>Eukaryota</taxon>
        <taxon>Fungi</taxon>
        <taxon>Dikarya</taxon>
        <taxon>Basidiomycota</taxon>
        <taxon>Ustilaginomycotina</taxon>
        <taxon>Exobasidiomycetes</taxon>
        <taxon>Tilletiales</taxon>
        <taxon>Tilletiaceae</taxon>
        <taxon>Tilletia</taxon>
    </lineage>
</organism>
<evidence type="ECO:0000256" key="1">
    <source>
        <dbReference type="ARBA" id="ARBA00006432"/>
    </source>
</evidence>
<dbReference type="EMBL" id="JAPDMZ010000190">
    <property type="protein sequence ID" value="KAK0546507.1"/>
    <property type="molecule type" value="Genomic_DNA"/>
</dbReference>
<dbReference type="Proteomes" id="UP001176517">
    <property type="component" value="Unassembled WGS sequence"/>
</dbReference>
<dbReference type="InterPro" id="IPR032387">
    <property type="entry name" value="ACAS_N"/>
</dbReference>
<dbReference type="PROSITE" id="PS00455">
    <property type="entry name" value="AMP_BINDING"/>
    <property type="match status" value="1"/>
</dbReference>
<feature type="domain" description="AMP-dependent synthetase/ligase" evidence="2">
    <location>
        <begin position="147"/>
        <end position="525"/>
    </location>
</feature>
<accession>A0AAN6JRZ4</accession>
<dbReference type="PANTHER" id="PTHR42921:SF1">
    <property type="entry name" value="ACETOACETYL-COA SYNTHETASE"/>
    <property type="match status" value="1"/>
</dbReference>
<proteinExistence type="inferred from homology"/>
<comment type="similarity">
    <text evidence="1">Belongs to the ATP-dependent AMP-binding enzyme family.</text>
</comment>
<dbReference type="InterPro" id="IPR042099">
    <property type="entry name" value="ANL_N_sf"/>
</dbReference>
<dbReference type="InterPro" id="IPR045851">
    <property type="entry name" value="AMP-bd_C_sf"/>
</dbReference>
<dbReference type="Gene3D" id="3.30.300.30">
    <property type="match status" value="1"/>
</dbReference>
<evidence type="ECO:0000313" key="4">
    <source>
        <dbReference type="EMBL" id="KAK0546507.1"/>
    </source>
</evidence>
<dbReference type="Pfam" id="PF00501">
    <property type="entry name" value="AMP-binding"/>
    <property type="match status" value="1"/>
</dbReference>
<dbReference type="Gene3D" id="3.40.50.12780">
    <property type="entry name" value="N-terminal domain of ligase-like"/>
    <property type="match status" value="1"/>
</dbReference>
<dbReference type="GO" id="GO:0030729">
    <property type="term" value="F:acetoacetate-CoA ligase activity"/>
    <property type="evidence" value="ECO:0007669"/>
    <property type="project" value="TreeGrafter"/>
</dbReference>
<reference evidence="4" key="1">
    <citation type="journal article" date="2023" name="PhytoFront">
        <title>Draft Genome Resources of Seven Strains of Tilletia horrida, Causal Agent of Kernel Smut of Rice.</title>
        <authorList>
            <person name="Khanal S."/>
            <person name="Antony Babu S."/>
            <person name="Zhou X.G."/>
        </authorList>
    </citation>
    <scope>NUCLEOTIDE SEQUENCE</scope>
    <source>
        <strain evidence="4">TX6</strain>
    </source>
</reference>
<comment type="caution">
    <text evidence="4">The sequence shown here is derived from an EMBL/GenBank/DDBJ whole genome shotgun (WGS) entry which is preliminary data.</text>
</comment>
<evidence type="ECO:0008006" key="6">
    <source>
        <dbReference type="Google" id="ProtNLM"/>
    </source>
</evidence>
<evidence type="ECO:0000259" key="2">
    <source>
        <dbReference type="Pfam" id="PF00501"/>
    </source>
</evidence>
<dbReference type="InterPro" id="IPR000873">
    <property type="entry name" value="AMP-dep_synth/lig_dom"/>
</dbReference>
<dbReference type="PANTHER" id="PTHR42921">
    <property type="entry name" value="ACETOACETYL-COA SYNTHETASE"/>
    <property type="match status" value="1"/>
</dbReference>
<name>A0AAN6JRZ4_9BASI</name>
<evidence type="ECO:0000259" key="3">
    <source>
        <dbReference type="Pfam" id="PF16177"/>
    </source>
</evidence>
<dbReference type="SUPFAM" id="SSF56801">
    <property type="entry name" value="Acetyl-CoA synthetase-like"/>
    <property type="match status" value="1"/>
</dbReference>
<dbReference type="Pfam" id="PF16177">
    <property type="entry name" value="ACAS_N"/>
    <property type="match status" value="1"/>
</dbReference>
<gene>
    <name evidence="4" type="ORF">OC846_005229</name>
</gene>
<keyword evidence="5" id="KW-1185">Reference proteome</keyword>
<sequence>MVDSVQGKLVWSPTNIASTRIDRFRAQVESQHGPGVAQDYHQLWKWSCQHPDLFWARVWDEVHIISSRPYQQVITPQQQHVHDNTDTPSNKFPIYPPPHWFTGARLNFAENLIERHCRRPSNGKRTALIECTEAPAGSSSSPASFLTLQQLTFAQLRSRVAKLARALRKRGVVKGDTVAVYGANCVATTVAFLAASSIGAVFVSAAADFAESGTLERLRLVRPKILFSVNAVRYNGKIIDHVSKLSTVVDGLESNRAADEQSLELTVLADFVPEHPGAQQASSQPGWISFDDFLKEGEGGNDEDSDAIEYEQLDFDHPVWILFSSGTTGTPKAITHRAGGMLLQLAKEHLIHGGLSENDVFFQYTTPGWMMMNFAWGALVAGCPIILYDGSPLKPASVMWELANTHKITVFGTSASYLSALHRYGYRPKDHYPDLKLRQILSTGSPLRADLYPWILNAIGSDILIGSITGGTDICSLFAGHNEALPVRAGELQARNLGMDVDVFDDSGRSVGIGQEGDLVCKTPFPAQPLGFWRQPEAKYRDSYYSQFPGVWFHGDFCMLSKDGGLVMLGRSDGILNPGQYFFPKNQEVREAKRSLMVLCWFRDRSGGIRFGSSEIYEILENTESTDESTSFLQTIEDSLVVALKTPKGDDEVVVLFLVTKDIGGKQTDEAEFVKLTTKVKALVRTKRSARHVPAFVYRVSGVPKTLNGKRVEIPVKKLINGAPLSSINQATLLNPEVLNEYVEAGNILRAKLPS</sequence>
<protein>
    <recommendedName>
        <fullName evidence="6">AMP-dependent synthetase/ligase domain-containing protein</fullName>
    </recommendedName>
</protein>
<evidence type="ECO:0000313" key="5">
    <source>
        <dbReference type="Proteomes" id="UP001176517"/>
    </source>
</evidence>
<feature type="domain" description="Acetyl-coenzyme A synthetase N-terminal" evidence="3">
    <location>
        <begin position="40"/>
        <end position="111"/>
    </location>
</feature>
<dbReference type="InterPro" id="IPR020845">
    <property type="entry name" value="AMP-binding_CS"/>
</dbReference>
<dbReference type="AlphaFoldDB" id="A0AAN6JRZ4"/>